<dbReference type="ESTHER" id="tetts-q23l29">
    <property type="family name" value="CGI-58_ABHD5_ABHD4"/>
</dbReference>
<dbReference type="GO" id="GO:0006654">
    <property type="term" value="P:phosphatidic acid biosynthetic process"/>
    <property type="evidence" value="ECO:0007669"/>
    <property type="project" value="TreeGrafter"/>
</dbReference>
<evidence type="ECO:0000259" key="2">
    <source>
        <dbReference type="Pfam" id="PF00561"/>
    </source>
</evidence>
<reference evidence="4" key="1">
    <citation type="journal article" date="2006" name="PLoS Biol.">
        <title>Macronuclear genome sequence of the ciliate Tetrahymena thermophila, a model eukaryote.</title>
        <authorList>
            <person name="Eisen J.A."/>
            <person name="Coyne R.S."/>
            <person name="Wu M."/>
            <person name="Wu D."/>
            <person name="Thiagarajan M."/>
            <person name="Wortman J.R."/>
            <person name="Badger J.H."/>
            <person name="Ren Q."/>
            <person name="Amedeo P."/>
            <person name="Jones K.M."/>
            <person name="Tallon L.J."/>
            <person name="Delcher A.L."/>
            <person name="Salzberg S.L."/>
            <person name="Silva J.C."/>
            <person name="Haas B.J."/>
            <person name="Majoros W.H."/>
            <person name="Farzad M."/>
            <person name="Carlton J.M."/>
            <person name="Smith R.K. Jr."/>
            <person name="Garg J."/>
            <person name="Pearlman R.E."/>
            <person name="Karrer K.M."/>
            <person name="Sun L."/>
            <person name="Manning G."/>
            <person name="Elde N.C."/>
            <person name="Turkewitz A.P."/>
            <person name="Asai D.J."/>
            <person name="Wilkes D.E."/>
            <person name="Wang Y."/>
            <person name="Cai H."/>
            <person name="Collins K."/>
            <person name="Stewart B.A."/>
            <person name="Lee S.R."/>
            <person name="Wilamowska K."/>
            <person name="Weinberg Z."/>
            <person name="Ruzzo W.L."/>
            <person name="Wloga D."/>
            <person name="Gaertig J."/>
            <person name="Frankel J."/>
            <person name="Tsao C.-C."/>
            <person name="Gorovsky M.A."/>
            <person name="Keeling P.J."/>
            <person name="Waller R.F."/>
            <person name="Patron N.J."/>
            <person name="Cherry J.M."/>
            <person name="Stover N.A."/>
            <person name="Krieger C.J."/>
            <person name="del Toro C."/>
            <person name="Ryder H.F."/>
            <person name="Williamson S.C."/>
            <person name="Barbeau R.A."/>
            <person name="Hamilton E.P."/>
            <person name="Orias E."/>
        </authorList>
    </citation>
    <scope>NUCLEOTIDE SEQUENCE [LARGE SCALE GENOMIC DNA]</scope>
    <source>
        <strain evidence="4">SB210</strain>
    </source>
</reference>
<name>I7LV32_TETTS</name>
<organism evidence="3 4">
    <name type="scientific">Tetrahymena thermophila (strain SB210)</name>
    <dbReference type="NCBI Taxonomy" id="312017"/>
    <lineage>
        <taxon>Eukaryota</taxon>
        <taxon>Sar</taxon>
        <taxon>Alveolata</taxon>
        <taxon>Ciliophora</taxon>
        <taxon>Intramacronucleata</taxon>
        <taxon>Oligohymenophorea</taxon>
        <taxon>Hymenostomatida</taxon>
        <taxon>Tetrahymenina</taxon>
        <taxon>Tetrahymenidae</taxon>
        <taxon>Tetrahymena</taxon>
    </lineage>
</organism>
<evidence type="ECO:0000313" key="3">
    <source>
        <dbReference type="EMBL" id="EAR97111.1"/>
    </source>
</evidence>
<proteinExistence type="inferred from homology"/>
<dbReference type="STRING" id="312017.I7LV32"/>
<dbReference type="eggNOG" id="KOG4409">
    <property type="taxonomic scope" value="Eukaryota"/>
</dbReference>
<dbReference type="PANTHER" id="PTHR42886">
    <property type="entry name" value="RE40534P-RELATED"/>
    <property type="match status" value="1"/>
</dbReference>
<evidence type="ECO:0000256" key="1">
    <source>
        <dbReference type="ARBA" id="ARBA00038097"/>
    </source>
</evidence>
<gene>
    <name evidence="3" type="ORF">TTHERM_00476480</name>
</gene>
<dbReference type="GO" id="GO:0042171">
    <property type="term" value="F:lysophosphatidic acid acyltransferase activity"/>
    <property type="evidence" value="ECO:0007669"/>
    <property type="project" value="TreeGrafter"/>
</dbReference>
<feature type="domain" description="AB hydrolase-1" evidence="2">
    <location>
        <begin position="68"/>
        <end position="318"/>
    </location>
</feature>
<dbReference type="EMBL" id="GG662667">
    <property type="protein sequence ID" value="EAR97111.1"/>
    <property type="molecule type" value="Genomic_DNA"/>
</dbReference>
<dbReference type="OrthoDB" id="430332at2759"/>
<dbReference type="GO" id="GO:0055088">
    <property type="term" value="P:lipid homeostasis"/>
    <property type="evidence" value="ECO:0007669"/>
    <property type="project" value="TreeGrafter"/>
</dbReference>
<dbReference type="InterPro" id="IPR000073">
    <property type="entry name" value="AB_hydrolase_1"/>
</dbReference>
<keyword evidence="4" id="KW-1185">Reference proteome</keyword>
<dbReference type="Proteomes" id="UP000009168">
    <property type="component" value="Unassembled WGS sequence"/>
</dbReference>
<dbReference type="Gene3D" id="3.40.50.1820">
    <property type="entry name" value="alpha/beta hydrolase"/>
    <property type="match status" value="1"/>
</dbReference>
<dbReference type="GO" id="GO:0052689">
    <property type="term" value="F:carboxylic ester hydrolase activity"/>
    <property type="evidence" value="ECO:0007669"/>
    <property type="project" value="TreeGrafter"/>
</dbReference>
<dbReference type="HOGENOM" id="CLU_017361_2_2_1"/>
<accession>I7LV32</accession>
<protein>
    <submittedName>
        <fullName evidence="3">Alpha/beta fold hydrolase</fullName>
    </submittedName>
</protein>
<sequence length="377" mass="44512">MGQNSAKNQNVTKNKHYVQASNKEKEIIQKYTNLKIGENLRILNVEFKFNGKDTFIHTLVSGEQNQQVIVLIHGYLATSLFYYKIIENLSQNYKVYSIDLLGMGLSDRQNIEFQQPKNAEVATQLFVDSLEEWRKALGIQSFKLFGHSFGGFISFNYNLQYPERVEQIILISPMSGSSVQPKYDLRDKQKFKKYSSSLTFKQSLFPKFLRCMHEKKMTLSKFLQSSLIPSDYFVNKIIDQRFEFQTKQEKEDWKIYFKSIQMLPECTDHLIHEFVSMPYVQPKISIEEIILSGKMKEQHIPIHYIYGGQDWMDWSGTKRLLSNQQIIGTIDYIKDAGHLIPFEQPEYLVKEMLEIFQNQQYYFNQMKNIKKQKQLQL</sequence>
<dbReference type="AlphaFoldDB" id="I7LV32"/>
<dbReference type="GeneID" id="7828101"/>
<dbReference type="RefSeq" id="XP_001017356.1">
    <property type="nucleotide sequence ID" value="XM_001017356.1"/>
</dbReference>
<dbReference type="KEGG" id="tet:TTHERM_00476480"/>
<dbReference type="InParanoid" id="I7LV32"/>
<dbReference type="Pfam" id="PF00561">
    <property type="entry name" value="Abhydrolase_1"/>
    <property type="match status" value="1"/>
</dbReference>
<comment type="similarity">
    <text evidence="1">Belongs to the peptidase S33 family. ABHD4/ABHD5 subfamily.</text>
</comment>
<dbReference type="PRINTS" id="PR00111">
    <property type="entry name" value="ABHYDROLASE"/>
</dbReference>
<keyword evidence="3" id="KW-0378">Hydrolase</keyword>
<evidence type="ECO:0000313" key="4">
    <source>
        <dbReference type="Proteomes" id="UP000009168"/>
    </source>
</evidence>
<dbReference type="PANTHER" id="PTHR42886:SF29">
    <property type="entry name" value="PUMMELIG, ISOFORM A"/>
    <property type="match status" value="1"/>
</dbReference>
<dbReference type="SUPFAM" id="SSF53474">
    <property type="entry name" value="alpha/beta-Hydrolases"/>
    <property type="match status" value="1"/>
</dbReference>
<dbReference type="InterPro" id="IPR029058">
    <property type="entry name" value="AB_hydrolase_fold"/>
</dbReference>